<proteinExistence type="predicted"/>
<dbReference type="EMBL" id="AP014936">
    <property type="protein sequence ID" value="BAU49623.1"/>
    <property type="molecule type" value="Genomic_DNA"/>
</dbReference>
<dbReference type="AlphaFoldDB" id="A0A1B4V7X6"/>
<keyword evidence="2" id="KW-1185">Reference proteome</keyword>
<organism evidence="1 2">
    <name type="scientific">Sulfurifustis variabilis</name>
    <dbReference type="NCBI Taxonomy" id="1675686"/>
    <lineage>
        <taxon>Bacteria</taxon>
        <taxon>Pseudomonadati</taxon>
        <taxon>Pseudomonadota</taxon>
        <taxon>Gammaproteobacteria</taxon>
        <taxon>Acidiferrobacterales</taxon>
        <taxon>Acidiferrobacteraceae</taxon>
        <taxon>Sulfurifustis</taxon>
    </lineage>
</organism>
<gene>
    <name evidence="1" type="ORF">SVA_3075</name>
</gene>
<accession>A0A1B4V7X6</accession>
<evidence type="ECO:0000313" key="2">
    <source>
        <dbReference type="Proteomes" id="UP000218899"/>
    </source>
</evidence>
<reference evidence="1 2" key="1">
    <citation type="submission" date="2015-08" db="EMBL/GenBank/DDBJ databases">
        <title>Complete genome sequence of Sulfurifustis variabilis.</title>
        <authorList>
            <person name="Miura A."/>
            <person name="Kojima H."/>
            <person name="Fukui M."/>
        </authorList>
    </citation>
    <scope>NUCLEOTIDE SEQUENCE [LARGE SCALE GENOMIC DNA]</scope>
    <source>
        <strain evidence="2">skN76</strain>
    </source>
</reference>
<protein>
    <submittedName>
        <fullName evidence="1">Uncharacterized protein</fullName>
    </submittedName>
</protein>
<sequence length="101" mass="11404">MIRIRIGEEERDYASADEHWINQQINRRRADGQAVCVRVTVREAGLDMVLSTPTCATGGGGRQPRPQEKQVFELWDQRGLNDASFAGGNLIAFLRQLKSYL</sequence>
<evidence type="ECO:0000313" key="1">
    <source>
        <dbReference type="EMBL" id="BAU49623.1"/>
    </source>
</evidence>
<dbReference type="Proteomes" id="UP000218899">
    <property type="component" value="Chromosome"/>
</dbReference>
<dbReference type="RefSeq" id="WP_169924130.1">
    <property type="nucleotide sequence ID" value="NZ_AP014936.1"/>
</dbReference>
<name>A0A1B4V7X6_9GAMM</name>
<dbReference type="KEGG" id="sva:SVA_3075"/>